<evidence type="ECO:0000313" key="2">
    <source>
        <dbReference type="EMBL" id="MBA8929769.1"/>
    </source>
</evidence>
<dbReference type="RefSeq" id="WP_025361601.1">
    <property type="nucleotide sequence ID" value="NZ_BAAABQ010000089.1"/>
</dbReference>
<dbReference type="Proteomes" id="UP000517916">
    <property type="component" value="Unassembled WGS sequence"/>
</dbReference>
<dbReference type="SUPFAM" id="SSF47336">
    <property type="entry name" value="ACP-like"/>
    <property type="match status" value="1"/>
</dbReference>
<accession>A0ABR6BYU0</accession>
<proteinExistence type="predicted"/>
<dbReference type="Pfam" id="PF00550">
    <property type="entry name" value="PP-binding"/>
    <property type="match status" value="1"/>
</dbReference>
<comment type="caution">
    <text evidence="3">The sequence shown here is derived from an EMBL/GenBank/DDBJ whole genome shotgun (WGS) entry which is preliminary data.</text>
</comment>
<dbReference type="PROSITE" id="PS50075">
    <property type="entry name" value="CARRIER"/>
    <property type="match status" value="1"/>
</dbReference>
<dbReference type="InterPro" id="IPR036736">
    <property type="entry name" value="ACP-like_sf"/>
</dbReference>
<dbReference type="EMBL" id="JACJID010000005">
    <property type="protein sequence ID" value="MBA8929769.1"/>
    <property type="molecule type" value="Genomic_DNA"/>
</dbReference>
<reference evidence="3 4" key="1">
    <citation type="submission" date="2020-08" db="EMBL/GenBank/DDBJ databases">
        <title>Genomic Encyclopedia of Archaeal and Bacterial Type Strains, Phase II (KMG-II): from individual species to whole genera.</title>
        <authorList>
            <person name="Goeker M."/>
        </authorList>
    </citation>
    <scope>NUCLEOTIDE SEQUENCE [LARGE SCALE GENOMIC DNA]</scope>
    <source>
        <strain evidence="3 4">DSM 43850</strain>
    </source>
</reference>
<sequence>MTTTEASQEVVLREISDMLRKVLDEQGLDDTEITTETSFHEDLELESIDLVALTGLIAERWGESVNLAEFMAEKEIDEVIALKVGDLVDYVVGSLRANAGS</sequence>
<dbReference type="Gene3D" id="1.10.1200.10">
    <property type="entry name" value="ACP-like"/>
    <property type="match status" value="1"/>
</dbReference>
<dbReference type="InterPro" id="IPR009081">
    <property type="entry name" value="PP-bd_ACP"/>
</dbReference>
<evidence type="ECO:0000259" key="1">
    <source>
        <dbReference type="PROSITE" id="PS50075"/>
    </source>
</evidence>
<name>A0ABR6BYU0_9PSEU</name>
<feature type="domain" description="Carrier" evidence="1">
    <location>
        <begin position="9"/>
        <end position="95"/>
    </location>
</feature>
<organism evidence="3 4">
    <name type="scientific">Kutzneria viridogrisea</name>
    <dbReference type="NCBI Taxonomy" id="47990"/>
    <lineage>
        <taxon>Bacteria</taxon>
        <taxon>Bacillati</taxon>
        <taxon>Actinomycetota</taxon>
        <taxon>Actinomycetes</taxon>
        <taxon>Pseudonocardiales</taxon>
        <taxon>Pseudonocardiaceae</taxon>
        <taxon>Kutzneria</taxon>
    </lineage>
</organism>
<keyword evidence="4" id="KW-1185">Reference proteome</keyword>
<gene>
    <name evidence="2" type="ORF">BC739_006987</name>
    <name evidence="3" type="ORF">BC739_009028</name>
</gene>
<dbReference type="EMBL" id="JACJID010000009">
    <property type="protein sequence ID" value="MBA8931776.1"/>
    <property type="molecule type" value="Genomic_DNA"/>
</dbReference>
<evidence type="ECO:0000313" key="3">
    <source>
        <dbReference type="EMBL" id="MBA8931776.1"/>
    </source>
</evidence>
<protein>
    <submittedName>
        <fullName evidence="3">Acyl carrier protein</fullName>
    </submittedName>
</protein>
<evidence type="ECO:0000313" key="4">
    <source>
        <dbReference type="Proteomes" id="UP000517916"/>
    </source>
</evidence>